<sequence length="117" mass="13948">MMRRGLSKDEMDNMPITLFWALHIFDTYLEPQSPLYQDARHAQSMYYMHVTSPNMTREWLNKINVNQFRMIKDDKQFKTQEEIKEIARKKEEERNAALVDSFFDASLLQKLKSGQLG</sequence>
<dbReference type="AlphaFoldDB" id="A0A9P2I686"/>
<dbReference type="Proteomes" id="UP000735456">
    <property type="component" value="Unassembled WGS sequence"/>
</dbReference>
<protein>
    <submittedName>
        <fullName evidence="1">Uncharacterized protein</fullName>
    </submittedName>
</protein>
<dbReference type="EMBL" id="AATQVU010000001">
    <property type="protein sequence ID" value="EFO3163911.1"/>
    <property type="molecule type" value="Genomic_DNA"/>
</dbReference>
<organism evidence="1 2">
    <name type="scientific">Escherichia coli O8</name>
    <dbReference type="NCBI Taxonomy" id="1010796"/>
    <lineage>
        <taxon>Bacteria</taxon>
        <taxon>Pseudomonadati</taxon>
        <taxon>Pseudomonadota</taxon>
        <taxon>Gammaproteobacteria</taxon>
        <taxon>Enterobacterales</taxon>
        <taxon>Enterobacteriaceae</taxon>
        <taxon>Escherichia</taxon>
    </lineage>
</organism>
<evidence type="ECO:0000313" key="2">
    <source>
        <dbReference type="Proteomes" id="UP000735456"/>
    </source>
</evidence>
<name>A0A9P2I686_ECOLX</name>
<proteinExistence type="predicted"/>
<accession>A0A9P2I686</accession>
<gene>
    <name evidence="1" type="ORF">DP913_02400</name>
</gene>
<reference evidence="1" key="1">
    <citation type="submission" date="2018-06" db="EMBL/GenBank/DDBJ databases">
        <authorList>
            <consortium name="GenomeTrakr network: Whole genome sequencing for foodborne pathogen traceback"/>
        </authorList>
    </citation>
    <scope>NUCLEOTIDE SEQUENCE</scope>
    <source>
        <strain evidence="1">PSU-0700</strain>
    </source>
</reference>
<comment type="caution">
    <text evidence="1">The sequence shown here is derived from an EMBL/GenBank/DDBJ whole genome shotgun (WGS) entry which is preliminary data.</text>
</comment>
<evidence type="ECO:0000313" key="1">
    <source>
        <dbReference type="EMBL" id="EFO3163911.1"/>
    </source>
</evidence>